<feature type="chain" id="PRO_5047188574" evidence="1">
    <location>
        <begin position="37"/>
        <end position="139"/>
    </location>
</feature>
<evidence type="ECO:0000313" key="3">
    <source>
        <dbReference type="Proteomes" id="UP001606134"/>
    </source>
</evidence>
<keyword evidence="1" id="KW-0732">Signal</keyword>
<dbReference type="GO" id="GO:0016301">
    <property type="term" value="F:kinase activity"/>
    <property type="evidence" value="ECO:0007669"/>
    <property type="project" value="UniProtKB-KW"/>
</dbReference>
<protein>
    <submittedName>
        <fullName evidence="2">Histidine kinase</fullName>
    </submittedName>
</protein>
<sequence>MQVFRPVLRPVSRALVVASSVFLLALGAGHAGMAKAATAAATASKLGDLTPFRSIAADVSTIVQSGDLAKGKARIKDLELAWDKAEAGLKPRAAADWHVLDKAIDRALAALRADKPSAADCQKAVAELLATFDSLQPKG</sequence>
<comment type="caution">
    <text evidence="2">The sequence shown here is derived from an EMBL/GenBank/DDBJ whole genome shotgun (WGS) entry which is preliminary data.</text>
</comment>
<proteinExistence type="predicted"/>
<dbReference type="RefSeq" id="WP_394416649.1">
    <property type="nucleotide sequence ID" value="NZ_JBIGIC010000017.1"/>
</dbReference>
<name>A0ABW7HJ92_9BURK</name>
<reference evidence="2 3" key="1">
    <citation type="submission" date="2024-08" db="EMBL/GenBank/DDBJ databases">
        <authorList>
            <person name="Lu H."/>
        </authorList>
    </citation>
    <scope>NUCLEOTIDE SEQUENCE [LARGE SCALE GENOMIC DNA]</scope>
    <source>
        <strain evidence="2 3">BYS78W</strain>
    </source>
</reference>
<organism evidence="2 3">
    <name type="scientific">Pelomonas candidula</name>
    <dbReference type="NCBI Taxonomy" id="3299025"/>
    <lineage>
        <taxon>Bacteria</taxon>
        <taxon>Pseudomonadati</taxon>
        <taxon>Pseudomonadota</taxon>
        <taxon>Betaproteobacteria</taxon>
        <taxon>Burkholderiales</taxon>
        <taxon>Sphaerotilaceae</taxon>
        <taxon>Roseateles</taxon>
    </lineage>
</organism>
<keyword evidence="3" id="KW-1185">Reference proteome</keyword>
<dbReference type="Proteomes" id="UP001606134">
    <property type="component" value="Unassembled WGS sequence"/>
</dbReference>
<gene>
    <name evidence="2" type="ORF">ACG04R_25180</name>
</gene>
<keyword evidence="2" id="KW-0808">Transferase</keyword>
<evidence type="ECO:0000313" key="2">
    <source>
        <dbReference type="EMBL" id="MFG6489994.1"/>
    </source>
</evidence>
<keyword evidence="2" id="KW-0418">Kinase</keyword>
<accession>A0ABW7HJ92</accession>
<evidence type="ECO:0000256" key="1">
    <source>
        <dbReference type="SAM" id="SignalP"/>
    </source>
</evidence>
<dbReference type="EMBL" id="JBIGIC010000017">
    <property type="protein sequence ID" value="MFG6489994.1"/>
    <property type="molecule type" value="Genomic_DNA"/>
</dbReference>
<feature type="signal peptide" evidence="1">
    <location>
        <begin position="1"/>
        <end position="36"/>
    </location>
</feature>